<dbReference type="PROSITE" id="PS50005">
    <property type="entry name" value="TPR"/>
    <property type="match status" value="2"/>
</dbReference>
<dbReference type="Proteomes" id="UP000018719">
    <property type="component" value="Unassembled WGS sequence"/>
</dbReference>
<evidence type="ECO:0000256" key="1">
    <source>
        <dbReference type="PROSITE-ProRule" id="PRU00339"/>
    </source>
</evidence>
<evidence type="ECO:0000313" key="2">
    <source>
        <dbReference type="EMBL" id="EQA38594.1"/>
    </source>
</evidence>
<name>V6I004_9LEPT</name>
<dbReference type="Pfam" id="PF14559">
    <property type="entry name" value="TPR_19"/>
    <property type="match status" value="1"/>
</dbReference>
<organism evidence="2 3">
    <name type="scientific">Leptospira inadai serovar Lyme str. 10</name>
    <dbReference type="NCBI Taxonomy" id="1049790"/>
    <lineage>
        <taxon>Bacteria</taxon>
        <taxon>Pseudomonadati</taxon>
        <taxon>Spirochaetota</taxon>
        <taxon>Spirochaetia</taxon>
        <taxon>Leptospirales</taxon>
        <taxon>Leptospiraceae</taxon>
        <taxon>Leptospira</taxon>
    </lineage>
</organism>
<sequence>MRFQYCDSLGSPANLDFIGNVLESLSFFIRARFLFFCFLSLAIGCGGVSKETVNHYASGTAYFQEKNLSAAIGEFQKVYRETPDYLSTRLMLGKCYFYSKELKKAKEIFEEDFDSNPSRLNSGIWWYRVRFILGEDPKEILPGVISILEIDPEKLEGWILRGLLEEKLGQNSDAVRSYLRASEDSERIAFVNYRLSKLFRAIRFPERAEKHAERARALGFEIQTNSETVK</sequence>
<reference evidence="2 3" key="1">
    <citation type="submission" date="2013-05" db="EMBL/GenBank/DDBJ databases">
        <authorList>
            <person name="Harkins D.M."/>
            <person name="Durkin A.S."/>
            <person name="Brinkac L.M."/>
            <person name="Haft D.H."/>
            <person name="Selengut J.D."/>
            <person name="Sanka R."/>
            <person name="DePew J."/>
            <person name="Purushe J."/>
            <person name="Hartskeerl R.A."/>
            <person name="Ahmed A."/>
            <person name="van der Linden H."/>
            <person name="Goris M.G.A."/>
            <person name="Vinetz J.M."/>
            <person name="Sutton G.G."/>
            <person name="Nierman W.C."/>
            <person name="Fouts D.E."/>
        </authorList>
    </citation>
    <scope>NUCLEOTIDE SEQUENCE [LARGE SCALE GENOMIC DNA]</scope>
    <source>
        <strain evidence="2 3">10</strain>
    </source>
</reference>
<dbReference type="SUPFAM" id="SSF48452">
    <property type="entry name" value="TPR-like"/>
    <property type="match status" value="1"/>
</dbReference>
<dbReference type="InterPro" id="IPR011990">
    <property type="entry name" value="TPR-like_helical_dom_sf"/>
</dbReference>
<dbReference type="STRING" id="1049790.LEP1GSC047_2107"/>
<accession>V6I004</accession>
<keyword evidence="1" id="KW-0802">TPR repeat</keyword>
<comment type="caution">
    <text evidence="2">The sequence shown here is derived from an EMBL/GenBank/DDBJ whole genome shotgun (WGS) entry which is preliminary data.</text>
</comment>
<dbReference type="AlphaFoldDB" id="V6I004"/>
<protein>
    <submittedName>
        <fullName evidence="2">Tetratricopeptide repeat protein</fullName>
    </submittedName>
</protein>
<gene>
    <name evidence="2" type="ORF">LEP1GSC047_2107</name>
</gene>
<proteinExistence type="predicted"/>
<feature type="repeat" description="TPR" evidence="1">
    <location>
        <begin position="52"/>
        <end position="85"/>
    </location>
</feature>
<dbReference type="EMBL" id="AHMM02000006">
    <property type="protein sequence ID" value="EQA38594.1"/>
    <property type="molecule type" value="Genomic_DNA"/>
</dbReference>
<dbReference type="Gene3D" id="1.25.40.10">
    <property type="entry name" value="Tetratricopeptide repeat domain"/>
    <property type="match status" value="2"/>
</dbReference>
<feature type="repeat" description="TPR" evidence="1">
    <location>
        <begin position="86"/>
        <end position="119"/>
    </location>
</feature>
<dbReference type="RefSeq" id="WP_010412894.1">
    <property type="nucleotide sequence ID" value="NZ_AHMM02000006.1"/>
</dbReference>
<evidence type="ECO:0000313" key="3">
    <source>
        <dbReference type="Proteomes" id="UP000018719"/>
    </source>
</evidence>
<dbReference type="InterPro" id="IPR019734">
    <property type="entry name" value="TPR_rpt"/>
</dbReference>